<evidence type="ECO:0000313" key="3">
    <source>
        <dbReference type="Proteomes" id="UP000034881"/>
    </source>
</evidence>
<gene>
    <name evidence="2" type="ORF">UT77_C0003G0026</name>
</gene>
<dbReference type="Proteomes" id="UP000034881">
    <property type="component" value="Unassembled WGS sequence"/>
</dbReference>
<accession>A0A0G0QXR4</accession>
<keyword evidence="1" id="KW-0472">Membrane</keyword>
<evidence type="ECO:0000256" key="1">
    <source>
        <dbReference type="SAM" id="Phobius"/>
    </source>
</evidence>
<organism evidence="2 3">
    <name type="scientific">Candidatus Daviesbacteria bacterium GW2011_GWC2_40_12</name>
    <dbReference type="NCBI Taxonomy" id="1618431"/>
    <lineage>
        <taxon>Bacteria</taxon>
        <taxon>Candidatus Daviesiibacteriota</taxon>
    </lineage>
</organism>
<feature type="transmembrane region" description="Helical" evidence="1">
    <location>
        <begin position="69"/>
        <end position="95"/>
    </location>
</feature>
<feature type="transmembrane region" description="Helical" evidence="1">
    <location>
        <begin position="6"/>
        <end position="25"/>
    </location>
</feature>
<dbReference type="EMBL" id="LBYB01000003">
    <property type="protein sequence ID" value="KKR42231.1"/>
    <property type="molecule type" value="Genomic_DNA"/>
</dbReference>
<reference evidence="2 3" key="1">
    <citation type="journal article" date="2015" name="Nature">
        <title>rRNA introns, odd ribosomes, and small enigmatic genomes across a large radiation of phyla.</title>
        <authorList>
            <person name="Brown C.T."/>
            <person name="Hug L.A."/>
            <person name="Thomas B.C."/>
            <person name="Sharon I."/>
            <person name="Castelle C.J."/>
            <person name="Singh A."/>
            <person name="Wilkins M.J."/>
            <person name="Williams K.H."/>
            <person name="Banfield J.F."/>
        </authorList>
    </citation>
    <scope>NUCLEOTIDE SEQUENCE [LARGE SCALE GENOMIC DNA]</scope>
</reference>
<sequence>MRIVQTSVIIIGSFAATILSVYSPLNGIKMPNAIYCGPPAGLPFAFILAKWKLPPNTVTCMAVLSPQMALIALLLDLIIWLIILIIISWGLNLLVRLRSH</sequence>
<proteinExistence type="predicted"/>
<name>A0A0G0QXR4_9BACT</name>
<comment type="caution">
    <text evidence="2">The sequence shown here is derived from an EMBL/GenBank/DDBJ whole genome shotgun (WGS) entry which is preliminary data.</text>
</comment>
<evidence type="ECO:0000313" key="2">
    <source>
        <dbReference type="EMBL" id="KKR42231.1"/>
    </source>
</evidence>
<dbReference type="AlphaFoldDB" id="A0A0G0QXR4"/>
<keyword evidence="1" id="KW-1133">Transmembrane helix</keyword>
<protein>
    <submittedName>
        <fullName evidence="2">Uncharacterized protein</fullName>
    </submittedName>
</protein>
<keyword evidence="1" id="KW-0812">Transmembrane</keyword>